<protein>
    <submittedName>
        <fullName evidence="1">Uncharacterized protein</fullName>
    </submittedName>
</protein>
<organism evidence="1 2">
    <name type="scientific">Platysternon megacephalum</name>
    <name type="common">big-headed turtle</name>
    <dbReference type="NCBI Taxonomy" id="55544"/>
    <lineage>
        <taxon>Eukaryota</taxon>
        <taxon>Metazoa</taxon>
        <taxon>Chordata</taxon>
        <taxon>Craniata</taxon>
        <taxon>Vertebrata</taxon>
        <taxon>Euteleostomi</taxon>
        <taxon>Archelosauria</taxon>
        <taxon>Testudinata</taxon>
        <taxon>Testudines</taxon>
        <taxon>Cryptodira</taxon>
        <taxon>Durocryptodira</taxon>
        <taxon>Testudinoidea</taxon>
        <taxon>Platysternidae</taxon>
        <taxon>Platysternon</taxon>
    </lineage>
</organism>
<evidence type="ECO:0000313" key="2">
    <source>
        <dbReference type="Proteomes" id="UP000297703"/>
    </source>
</evidence>
<keyword evidence="2" id="KW-1185">Reference proteome</keyword>
<proteinExistence type="predicted"/>
<accession>A0A4D9F1F1</accession>
<comment type="caution">
    <text evidence="1">The sequence shown here is derived from an EMBL/GenBank/DDBJ whole genome shotgun (WGS) entry which is preliminary data.</text>
</comment>
<reference evidence="1 2" key="1">
    <citation type="submission" date="2019-04" db="EMBL/GenBank/DDBJ databases">
        <title>Draft genome of the big-headed turtle Platysternon megacephalum.</title>
        <authorList>
            <person name="Gong S."/>
        </authorList>
    </citation>
    <scope>NUCLEOTIDE SEQUENCE [LARGE SCALE GENOMIC DNA]</scope>
    <source>
        <strain evidence="1">DO16091913</strain>
        <tissue evidence="1">Muscle</tissue>
    </source>
</reference>
<name>A0A4D9F1F1_9SAUR</name>
<reference evidence="1 2" key="2">
    <citation type="submission" date="2019-04" db="EMBL/GenBank/DDBJ databases">
        <title>The genome sequence of big-headed turtle.</title>
        <authorList>
            <person name="Gong S."/>
        </authorList>
    </citation>
    <scope>NUCLEOTIDE SEQUENCE [LARGE SCALE GENOMIC DNA]</scope>
    <source>
        <strain evidence="1">DO16091913</strain>
        <tissue evidence="1">Muscle</tissue>
    </source>
</reference>
<dbReference type="AlphaFoldDB" id="A0A4D9F1F1"/>
<evidence type="ECO:0000313" key="1">
    <source>
        <dbReference type="EMBL" id="TFK11784.1"/>
    </source>
</evidence>
<sequence length="100" mass="11755">MWNRSENGGFNIVNCKGNLFIYYMKKRGNILLAGSLSYTQKQADNKYPKKWKKGKQLNSEQHSYDFKQNAVVLRSLFFLTPRNKQKSHFCLETANCCCYK</sequence>
<gene>
    <name evidence="1" type="ORF">DR999_PMT04967</name>
</gene>
<dbReference type="Proteomes" id="UP000297703">
    <property type="component" value="Unassembled WGS sequence"/>
</dbReference>
<dbReference type="EMBL" id="QXTE01000028">
    <property type="protein sequence ID" value="TFK11784.1"/>
    <property type="molecule type" value="Genomic_DNA"/>
</dbReference>